<evidence type="ECO:0000256" key="5">
    <source>
        <dbReference type="ARBA" id="ARBA00022967"/>
    </source>
</evidence>
<dbReference type="AlphaFoldDB" id="A0A5C7VQJ2"/>
<evidence type="ECO:0000259" key="8">
    <source>
        <dbReference type="PROSITE" id="PS50893"/>
    </source>
</evidence>
<dbReference type="SUPFAM" id="SSF50331">
    <property type="entry name" value="MOP-like"/>
    <property type="match status" value="1"/>
</dbReference>
<comment type="caution">
    <text evidence="9">The sequence shown here is derived from an EMBL/GenBank/DDBJ whole genome shotgun (WGS) entry which is preliminary data.</text>
</comment>
<dbReference type="Gene3D" id="2.40.50.100">
    <property type="match status" value="1"/>
</dbReference>
<keyword evidence="2 7" id="KW-1003">Cell membrane</keyword>
<dbReference type="GO" id="GO:0043190">
    <property type="term" value="C:ATP-binding cassette (ABC) transporter complex"/>
    <property type="evidence" value="ECO:0007669"/>
    <property type="project" value="InterPro"/>
</dbReference>
<proteinExistence type="inferred from homology"/>
<dbReference type="InterPro" id="IPR050093">
    <property type="entry name" value="ABC_SmlMolc_Importer"/>
</dbReference>
<dbReference type="InterPro" id="IPR003439">
    <property type="entry name" value="ABC_transporter-like_ATP-bd"/>
</dbReference>
<evidence type="ECO:0000256" key="2">
    <source>
        <dbReference type="ARBA" id="ARBA00022475"/>
    </source>
</evidence>
<dbReference type="GO" id="GO:0005524">
    <property type="term" value="F:ATP binding"/>
    <property type="evidence" value="ECO:0007669"/>
    <property type="project" value="UniProtKB-KW"/>
</dbReference>
<organism evidence="9 10">
    <name type="scientific">Nitrosomonas oligotropha</name>
    <dbReference type="NCBI Taxonomy" id="42354"/>
    <lineage>
        <taxon>Bacteria</taxon>
        <taxon>Pseudomonadati</taxon>
        <taxon>Pseudomonadota</taxon>
        <taxon>Betaproteobacteria</taxon>
        <taxon>Nitrosomonadales</taxon>
        <taxon>Nitrosomonadaceae</taxon>
        <taxon>Nitrosomonas</taxon>
    </lineage>
</organism>
<dbReference type="SMART" id="SM00382">
    <property type="entry name" value="AAA"/>
    <property type="match status" value="1"/>
</dbReference>
<keyword evidence="1 7" id="KW-0813">Transport</keyword>
<evidence type="ECO:0000256" key="3">
    <source>
        <dbReference type="ARBA" id="ARBA00022741"/>
    </source>
</evidence>
<comment type="function">
    <text evidence="7">Part of the ABC transporter complex PotABCD involved in spermidine/putrescine import. Responsible for energy coupling to the transport system.</text>
</comment>
<dbReference type="InterPro" id="IPR003593">
    <property type="entry name" value="AAA+_ATPase"/>
</dbReference>
<dbReference type="FunFam" id="3.40.50.300:FF:000133">
    <property type="entry name" value="Spermidine/putrescine import ATP-binding protein PotA"/>
    <property type="match status" value="1"/>
</dbReference>
<dbReference type="InterPro" id="IPR005893">
    <property type="entry name" value="PotA-like"/>
</dbReference>
<feature type="domain" description="ABC transporter" evidence="8">
    <location>
        <begin position="4"/>
        <end position="234"/>
    </location>
</feature>
<name>A0A5C7VQJ2_9PROT</name>
<evidence type="ECO:0000256" key="4">
    <source>
        <dbReference type="ARBA" id="ARBA00022840"/>
    </source>
</evidence>
<dbReference type="PROSITE" id="PS50893">
    <property type="entry name" value="ABC_TRANSPORTER_2"/>
    <property type="match status" value="1"/>
</dbReference>
<dbReference type="PROSITE" id="PS00211">
    <property type="entry name" value="ABC_TRANSPORTER_1"/>
    <property type="match status" value="1"/>
</dbReference>
<dbReference type="Pfam" id="PF00005">
    <property type="entry name" value="ABC_tran"/>
    <property type="match status" value="1"/>
</dbReference>
<gene>
    <name evidence="7" type="primary">potA</name>
    <name evidence="9" type="ORF">E6Q60_12590</name>
</gene>
<dbReference type="PANTHER" id="PTHR42781">
    <property type="entry name" value="SPERMIDINE/PUTRESCINE IMPORT ATP-BINDING PROTEIN POTA"/>
    <property type="match status" value="1"/>
</dbReference>
<evidence type="ECO:0000313" key="10">
    <source>
        <dbReference type="Proteomes" id="UP000321055"/>
    </source>
</evidence>
<dbReference type="GO" id="GO:0015847">
    <property type="term" value="P:putrescine transport"/>
    <property type="evidence" value="ECO:0007669"/>
    <property type="project" value="UniProtKB-ARBA"/>
</dbReference>
<reference evidence="9 10" key="1">
    <citation type="submission" date="2018-09" db="EMBL/GenBank/DDBJ databases">
        <title>Metagenome Assembled Genomes from an Advanced Water Purification Facility.</title>
        <authorList>
            <person name="Stamps B.W."/>
            <person name="Spear J.R."/>
        </authorList>
    </citation>
    <scope>NUCLEOTIDE SEQUENCE [LARGE SCALE GENOMIC DNA]</scope>
    <source>
        <strain evidence="9">Bin_54_1</strain>
    </source>
</reference>
<dbReference type="EMBL" id="SSFX01000102">
    <property type="protein sequence ID" value="TXI26464.1"/>
    <property type="molecule type" value="Genomic_DNA"/>
</dbReference>
<keyword evidence="5 7" id="KW-1278">Translocase</keyword>
<sequence length="361" mass="39432">MALLEIRNVTKRFGNFNAVDNVSIAIKAGEFFTLLGPSGCGKTTLLRMIAGFDAPDGGQILLDGKDLAGLPPEQRPFHTVFQSYALFPHMTVASNIGFPLKMAGKTSAEIKTRVAETLAEVELTPFADRYPHELSGGQKQRVAFARGLINQPRLLLLDEPLGALDEKLRENMQRELIKLQAEAGVTFIYITHAQNEALALSHRIAVMNQGRIEQIDEPSRIYSFPANRFVADFIGKINLLSARVLEVSAAHLKLTVTGLGEVTVPVSGHVKAGDEGVFAVRPEQVRIVAQSPDIAVESQLLGKIKDFLYIGDVTTYIITLSNNTLIEALLPNSVPGHAKLFEIGDPVIVSWQEQSAQFLPD</sequence>
<dbReference type="InterPro" id="IPR017871">
    <property type="entry name" value="ABC_transporter-like_CS"/>
</dbReference>
<keyword evidence="3 7" id="KW-0547">Nucleotide-binding</keyword>
<evidence type="ECO:0000313" key="9">
    <source>
        <dbReference type="EMBL" id="TXI26464.1"/>
    </source>
</evidence>
<evidence type="ECO:0000256" key="6">
    <source>
        <dbReference type="ARBA" id="ARBA00023136"/>
    </source>
</evidence>
<dbReference type="GO" id="GO:0016887">
    <property type="term" value="F:ATP hydrolysis activity"/>
    <property type="evidence" value="ECO:0007669"/>
    <property type="project" value="InterPro"/>
</dbReference>
<dbReference type="Gene3D" id="3.40.50.300">
    <property type="entry name" value="P-loop containing nucleotide triphosphate hydrolases"/>
    <property type="match status" value="1"/>
</dbReference>
<evidence type="ECO:0000256" key="7">
    <source>
        <dbReference type="RuleBase" id="RU364083"/>
    </source>
</evidence>
<dbReference type="InterPro" id="IPR008995">
    <property type="entry name" value="Mo/tungstate-bd_C_term_dom"/>
</dbReference>
<dbReference type="InterPro" id="IPR013611">
    <property type="entry name" value="Transp-assoc_OB_typ2"/>
</dbReference>
<accession>A0A5C7VQJ2</accession>
<dbReference type="GO" id="GO:0015417">
    <property type="term" value="F:ABC-type polyamine transporter activity"/>
    <property type="evidence" value="ECO:0007669"/>
    <property type="project" value="UniProtKB-EC"/>
</dbReference>
<comment type="catalytic activity">
    <reaction evidence="7">
        <text>ATP + H2O + polyamine-[polyamine-binding protein]Side 1 = ADP + phosphate + polyamineSide 2 + [polyamine-binding protein]Side 1.</text>
        <dbReference type="EC" id="7.6.2.11"/>
    </reaction>
</comment>
<dbReference type="EC" id="7.6.2.11" evidence="7"/>
<keyword evidence="6 7" id="KW-0472">Membrane</keyword>
<dbReference type="Pfam" id="PF08402">
    <property type="entry name" value="TOBE_2"/>
    <property type="match status" value="1"/>
</dbReference>
<dbReference type="PANTHER" id="PTHR42781:SF4">
    <property type="entry name" value="SPERMIDINE_PUTRESCINE IMPORT ATP-BINDING PROTEIN POTA"/>
    <property type="match status" value="1"/>
</dbReference>
<evidence type="ECO:0000256" key="1">
    <source>
        <dbReference type="ARBA" id="ARBA00022448"/>
    </source>
</evidence>
<dbReference type="Proteomes" id="UP000321055">
    <property type="component" value="Unassembled WGS sequence"/>
</dbReference>
<comment type="subunit">
    <text evidence="7">The complex is composed of two ATP-binding proteins (PotA), two transmembrane proteins (PotB and PotC) and a solute-binding protein (PotD).</text>
</comment>
<protein>
    <recommendedName>
        <fullName evidence="7">Spermidine/putrescine import ATP-binding protein PotA</fullName>
        <ecNumber evidence="7">7.6.2.11</ecNumber>
    </recommendedName>
</protein>
<comment type="similarity">
    <text evidence="7">Belongs to the ABC transporter superfamily. Spermidine/putrescine importer (TC 3.A.1.11.1) family.</text>
</comment>
<dbReference type="InterPro" id="IPR027417">
    <property type="entry name" value="P-loop_NTPase"/>
</dbReference>
<dbReference type="SUPFAM" id="SSF52540">
    <property type="entry name" value="P-loop containing nucleoside triphosphate hydrolases"/>
    <property type="match status" value="1"/>
</dbReference>
<keyword evidence="4 7" id="KW-0067">ATP-binding</keyword>
<dbReference type="NCBIfam" id="TIGR01187">
    <property type="entry name" value="potA"/>
    <property type="match status" value="1"/>
</dbReference>